<dbReference type="RefSeq" id="WP_165871142.1">
    <property type="nucleotide sequence ID" value="NZ_JAJUHT010000003.1"/>
</dbReference>
<protein>
    <submittedName>
        <fullName evidence="3">EAL and modified HD-GYP domain-containing signal transduction protein</fullName>
    </submittedName>
</protein>
<dbReference type="InterPro" id="IPR013976">
    <property type="entry name" value="HDOD"/>
</dbReference>
<evidence type="ECO:0000313" key="4">
    <source>
        <dbReference type="Proteomes" id="UP000294614"/>
    </source>
</evidence>
<evidence type="ECO:0000259" key="2">
    <source>
        <dbReference type="PROSITE" id="PS51833"/>
    </source>
</evidence>
<sequence>MSDFYIGRQPILDDRGRIYAYELLFRSHGSSASAAVTDNTSATARVLINMLQNFGIERLLGGKKGFINTDESLIMDGAIDLLPKELFVIEVLETTKLSRQLLDKIKYYISKGYVFAMDDLEFTKDYFDRYRELIPMVHYIKVDYMLADKNTLEKNVSIIKGLKAKMLAEKVETNEDFEKCKGLGFDLFQGYFFAKPVVMSQKSVDPSKAAIIQLINMLRGDAEATELEKVIKHYPELYINLLKFMNSSAFFTKGTITSIKHAMAMLGRANLTKWLYLMLYADPKSDTFNNPLLETAQLRGKTMEMLCQTSKVIGNKSDSAFMVGLMSLLDAIFNRDIREVMNEFNVDDEIKLAVTEHRGELGLLLKTVKCFESDDVCELVDCFGILKISFEDFNRIMMECYDWTDSFAK</sequence>
<dbReference type="Pfam" id="PF08668">
    <property type="entry name" value="HDOD"/>
    <property type="match status" value="1"/>
</dbReference>
<dbReference type="Gene3D" id="1.10.3210.10">
    <property type="entry name" value="Hypothetical protein af1432"/>
    <property type="match status" value="1"/>
</dbReference>
<dbReference type="InterPro" id="IPR052340">
    <property type="entry name" value="RNase_Y/CdgJ"/>
</dbReference>
<dbReference type="Pfam" id="PF00563">
    <property type="entry name" value="EAL"/>
    <property type="match status" value="1"/>
</dbReference>
<dbReference type="SUPFAM" id="SSF109604">
    <property type="entry name" value="HD-domain/PDEase-like"/>
    <property type="match status" value="1"/>
</dbReference>
<dbReference type="Proteomes" id="UP000294614">
    <property type="component" value="Unassembled WGS sequence"/>
</dbReference>
<dbReference type="InterPro" id="IPR035919">
    <property type="entry name" value="EAL_sf"/>
</dbReference>
<dbReference type="PROSITE" id="PS51833">
    <property type="entry name" value="HDOD"/>
    <property type="match status" value="1"/>
</dbReference>
<feature type="domain" description="HDOD" evidence="2">
    <location>
        <begin position="204"/>
        <end position="392"/>
    </location>
</feature>
<keyword evidence="4" id="KW-1185">Reference proteome</keyword>
<evidence type="ECO:0000313" key="3">
    <source>
        <dbReference type="EMBL" id="TCK61759.1"/>
    </source>
</evidence>
<reference evidence="3 4" key="1">
    <citation type="submission" date="2019-03" db="EMBL/GenBank/DDBJ databases">
        <title>Genomic Encyclopedia of Type Strains, Phase IV (KMG-IV): sequencing the most valuable type-strain genomes for metagenomic binning, comparative biology and taxonomic classification.</title>
        <authorList>
            <person name="Goeker M."/>
        </authorList>
    </citation>
    <scope>NUCLEOTIDE SEQUENCE [LARGE SCALE GENOMIC DNA]</scope>
    <source>
        <strain evidence="3 4">DSM 24984</strain>
    </source>
</reference>
<proteinExistence type="predicted"/>
<feature type="domain" description="EAL" evidence="1">
    <location>
        <begin position="1"/>
        <end position="210"/>
    </location>
</feature>
<dbReference type="PANTHER" id="PTHR33525">
    <property type="match status" value="1"/>
</dbReference>
<dbReference type="InterPro" id="IPR001633">
    <property type="entry name" value="EAL_dom"/>
</dbReference>
<dbReference type="PANTHER" id="PTHR33525:SF4">
    <property type="entry name" value="CYCLIC DI-GMP PHOSPHODIESTERASE CDGJ"/>
    <property type="match status" value="1"/>
</dbReference>
<accession>A0A4R1KEQ9</accession>
<dbReference type="Gene3D" id="3.20.20.450">
    <property type="entry name" value="EAL domain"/>
    <property type="match status" value="1"/>
</dbReference>
<dbReference type="PIRSF" id="PIRSF003180">
    <property type="entry name" value="DiGMPpdiest_YuxH"/>
    <property type="match status" value="1"/>
</dbReference>
<dbReference type="SUPFAM" id="SSF141868">
    <property type="entry name" value="EAL domain-like"/>
    <property type="match status" value="1"/>
</dbReference>
<organism evidence="3 4">
    <name type="scientific">Seleniivibrio woodruffii</name>
    <dbReference type="NCBI Taxonomy" id="1078050"/>
    <lineage>
        <taxon>Bacteria</taxon>
        <taxon>Pseudomonadati</taxon>
        <taxon>Deferribacterota</taxon>
        <taxon>Deferribacteres</taxon>
        <taxon>Deferribacterales</taxon>
        <taxon>Geovibrionaceae</taxon>
        <taxon>Seleniivibrio</taxon>
    </lineage>
</organism>
<gene>
    <name evidence="3" type="ORF">C8D98_0265</name>
</gene>
<dbReference type="EMBL" id="SMGG01000003">
    <property type="protein sequence ID" value="TCK61759.1"/>
    <property type="molecule type" value="Genomic_DNA"/>
</dbReference>
<dbReference type="PROSITE" id="PS50883">
    <property type="entry name" value="EAL"/>
    <property type="match status" value="1"/>
</dbReference>
<name>A0A4R1KEQ9_9BACT</name>
<dbReference type="InterPro" id="IPR014408">
    <property type="entry name" value="dGMP_Pdiesterase_EAL/HD-GYP"/>
</dbReference>
<evidence type="ECO:0000259" key="1">
    <source>
        <dbReference type="PROSITE" id="PS50883"/>
    </source>
</evidence>
<dbReference type="AlphaFoldDB" id="A0A4R1KEQ9"/>
<dbReference type="SMART" id="SM00052">
    <property type="entry name" value="EAL"/>
    <property type="match status" value="1"/>
</dbReference>
<comment type="caution">
    <text evidence="3">The sequence shown here is derived from an EMBL/GenBank/DDBJ whole genome shotgun (WGS) entry which is preliminary data.</text>
</comment>